<proteinExistence type="predicted"/>
<name>A0A2M7Z711_9BACT</name>
<protein>
    <submittedName>
        <fullName evidence="1">Uncharacterized protein</fullName>
    </submittedName>
</protein>
<evidence type="ECO:0000313" key="2">
    <source>
        <dbReference type="Proteomes" id="UP000230843"/>
    </source>
</evidence>
<reference evidence="2" key="1">
    <citation type="submission" date="2017-09" db="EMBL/GenBank/DDBJ databases">
        <title>Depth-based differentiation of microbial function through sediment-hosted aquifers and enrichment of novel symbionts in the deep terrestrial subsurface.</title>
        <authorList>
            <person name="Probst A.J."/>
            <person name="Ladd B."/>
            <person name="Jarett J.K."/>
            <person name="Geller-Mcgrath D.E."/>
            <person name="Sieber C.M.K."/>
            <person name="Emerson J.B."/>
            <person name="Anantharaman K."/>
            <person name="Thomas B.C."/>
            <person name="Malmstrom R."/>
            <person name="Stieglmeier M."/>
            <person name="Klingl A."/>
            <person name="Woyke T."/>
            <person name="Ryan C.M."/>
            <person name="Banfield J.F."/>
        </authorList>
    </citation>
    <scope>NUCLEOTIDE SEQUENCE [LARGE SCALE GENOMIC DNA]</scope>
</reference>
<gene>
    <name evidence="1" type="ORF">CO137_01545</name>
</gene>
<accession>A0A2M7Z711</accession>
<sequence>MATLNQYKKVYEIFVITPEGISDINKNVWSYIRELFKPIGVIASVLASSKNYNIPKNKNLFWVKIFLTEDQLDGLKNLEDVLYIFHQGKTLKEPPK</sequence>
<dbReference type="AlphaFoldDB" id="A0A2M7Z711"/>
<organism evidence="1 2">
    <name type="scientific">Candidatus Magasanikbacteria bacterium CG_4_9_14_3_um_filter_32_9</name>
    <dbReference type="NCBI Taxonomy" id="1974644"/>
    <lineage>
        <taxon>Bacteria</taxon>
        <taxon>Candidatus Magasanikiibacteriota</taxon>
    </lineage>
</organism>
<dbReference type="Proteomes" id="UP000230843">
    <property type="component" value="Unassembled WGS sequence"/>
</dbReference>
<evidence type="ECO:0000313" key="1">
    <source>
        <dbReference type="EMBL" id="PJA89944.1"/>
    </source>
</evidence>
<dbReference type="EMBL" id="PFVJ01000034">
    <property type="protein sequence ID" value="PJA89944.1"/>
    <property type="molecule type" value="Genomic_DNA"/>
</dbReference>
<comment type="caution">
    <text evidence="1">The sequence shown here is derived from an EMBL/GenBank/DDBJ whole genome shotgun (WGS) entry which is preliminary data.</text>
</comment>